<keyword evidence="7" id="KW-0408">Iron</keyword>
<proteinExistence type="predicted"/>
<evidence type="ECO:0000256" key="6">
    <source>
        <dbReference type="ARBA" id="ARBA00023002"/>
    </source>
</evidence>
<feature type="transmembrane region" description="Helical" evidence="12">
    <location>
        <begin position="110"/>
        <end position="129"/>
    </location>
</feature>
<name>A0ABT1ZC45_9MICO</name>
<evidence type="ECO:0000256" key="2">
    <source>
        <dbReference type="ARBA" id="ARBA00022475"/>
    </source>
</evidence>
<comment type="pathway">
    <text evidence="11">Porphyrin-containing compound metabolism.</text>
</comment>
<keyword evidence="4" id="KW-0479">Metal-binding</keyword>
<accession>A0ABT1ZC45</accession>
<dbReference type="Pfam" id="PF02628">
    <property type="entry name" value="COX15-CtaA"/>
    <property type="match status" value="1"/>
</dbReference>
<gene>
    <name evidence="13" type="ORF">NUH29_01700</name>
</gene>
<feature type="transmembrane region" description="Helical" evidence="12">
    <location>
        <begin position="80"/>
        <end position="98"/>
    </location>
</feature>
<dbReference type="Proteomes" id="UP001205337">
    <property type="component" value="Unassembled WGS sequence"/>
</dbReference>
<keyword evidence="10" id="KW-1015">Disulfide bond</keyword>
<protein>
    <submittedName>
        <fullName evidence="13">COX15/CtaA family protein</fullName>
    </submittedName>
</protein>
<comment type="caution">
    <text evidence="13">The sequence shown here is derived from an EMBL/GenBank/DDBJ whole genome shotgun (WGS) entry which is preliminary data.</text>
</comment>
<feature type="transmembrane region" description="Helical" evidence="12">
    <location>
        <begin position="20"/>
        <end position="40"/>
    </location>
</feature>
<dbReference type="InterPro" id="IPR003780">
    <property type="entry name" value="COX15/CtaA_fam"/>
</dbReference>
<dbReference type="InterPro" id="IPR050450">
    <property type="entry name" value="COX15/CtaA_HemeA_synthase"/>
</dbReference>
<sequence>MRLRTPLGWAADRWTLGDRALRWSTTAALVVSVLIVLGGVTVRVTGSGLGCPTWPTCTEDSLAATPELGIHGAIEFGNRLVTTLLIAAVGWAIIAARLQKPRDRTMTRLAWSMFWLVVANALAGGVTVWMGLNPWVVALHFVLAIGLLACATFTWHRARWRGGDGPRPSAGSRGLAWALVVVTALLIFAGTLVTGSGPHAGDSSDVPRMGFDWTAVVWLHGLTAVVVLGIATALAFRLRAEDGGRLALGRVGTFLIVLLVQLVVGLTQSLIGLPELLVIVHVVLAALVWVGALRVLLDTDPRLWAVRATQLQHPVLSGSTL</sequence>
<keyword evidence="3 12" id="KW-0812">Transmembrane</keyword>
<evidence type="ECO:0000256" key="9">
    <source>
        <dbReference type="ARBA" id="ARBA00023136"/>
    </source>
</evidence>
<evidence type="ECO:0000256" key="4">
    <source>
        <dbReference type="ARBA" id="ARBA00022723"/>
    </source>
</evidence>
<dbReference type="EMBL" id="JANTHX010000003">
    <property type="protein sequence ID" value="MCS0498261.1"/>
    <property type="molecule type" value="Genomic_DNA"/>
</dbReference>
<evidence type="ECO:0000256" key="5">
    <source>
        <dbReference type="ARBA" id="ARBA00022989"/>
    </source>
</evidence>
<feature type="transmembrane region" description="Helical" evidence="12">
    <location>
        <begin position="248"/>
        <end position="271"/>
    </location>
</feature>
<keyword evidence="5 12" id="KW-1133">Transmembrane helix</keyword>
<feature type="transmembrane region" description="Helical" evidence="12">
    <location>
        <begin position="277"/>
        <end position="297"/>
    </location>
</feature>
<evidence type="ECO:0000256" key="10">
    <source>
        <dbReference type="ARBA" id="ARBA00023157"/>
    </source>
</evidence>
<dbReference type="RefSeq" id="WP_258797148.1">
    <property type="nucleotide sequence ID" value="NZ_JANTHX010000003.1"/>
</dbReference>
<comment type="subcellular location">
    <subcellularLocation>
        <location evidence="1">Membrane</location>
        <topology evidence="1">Multi-pass membrane protein</topology>
    </subcellularLocation>
</comment>
<feature type="transmembrane region" description="Helical" evidence="12">
    <location>
        <begin position="215"/>
        <end position="236"/>
    </location>
</feature>
<evidence type="ECO:0000313" key="13">
    <source>
        <dbReference type="EMBL" id="MCS0498261.1"/>
    </source>
</evidence>
<evidence type="ECO:0000256" key="1">
    <source>
        <dbReference type="ARBA" id="ARBA00004141"/>
    </source>
</evidence>
<feature type="transmembrane region" description="Helical" evidence="12">
    <location>
        <begin position="135"/>
        <end position="155"/>
    </location>
</feature>
<reference evidence="13 14" key="1">
    <citation type="submission" date="2022-08" db="EMBL/GenBank/DDBJ databases">
        <authorList>
            <person name="Li F."/>
        </authorList>
    </citation>
    <scope>NUCLEOTIDE SEQUENCE [LARGE SCALE GENOMIC DNA]</scope>
    <source>
        <strain evidence="13 14">10F1B-8-1</strain>
    </source>
</reference>
<keyword evidence="2" id="KW-1003">Cell membrane</keyword>
<keyword evidence="6" id="KW-0560">Oxidoreductase</keyword>
<dbReference type="PANTHER" id="PTHR35457:SF1">
    <property type="entry name" value="HEME A SYNTHASE"/>
    <property type="match status" value="1"/>
</dbReference>
<keyword evidence="14" id="KW-1185">Reference proteome</keyword>
<organism evidence="13 14">
    <name type="scientific">Protaetiibacter mangrovi</name>
    <dbReference type="NCBI Taxonomy" id="2970926"/>
    <lineage>
        <taxon>Bacteria</taxon>
        <taxon>Bacillati</taxon>
        <taxon>Actinomycetota</taxon>
        <taxon>Actinomycetes</taxon>
        <taxon>Micrococcales</taxon>
        <taxon>Microbacteriaceae</taxon>
        <taxon>Protaetiibacter</taxon>
    </lineage>
</organism>
<evidence type="ECO:0000256" key="11">
    <source>
        <dbReference type="ARBA" id="ARBA00023444"/>
    </source>
</evidence>
<keyword evidence="9 12" id="KW-0472">Membrane</keyword>
<evidence type="ECO:0000256" key="8">
    <source>
        <dbReference type="ARBA" id="ARBA00023133"/>
    </source>
</evidence>
<evidence type="ECO:0000256" key="3">
    <source>
        <dbReference type="ARBA" id="ARBA00022692"/>
    </source>
</evidence>
<evidence type="ECO:0000313" key="14">
    <source>
        <dbReference type="Proteomes" id="UP001205337"/>
    </source>
</evidence>
<evidence type="ECO:0000256" key="7">
    <source>
        <dbReference type="ARBA" id="ARBA00023004"/>
    </source>
</evidence>
<keyword evidence="8" id="KW-0350">Heme biosynthesis</keyword>
<evidence type="ECO:0000256" key="12">
    <source>
        <dbReference type="SAM" id="Phobius"/>
    </source>
</evidence>
<feature type="transmembrane region" description="Helical" evidence="12">
    <location>
        <begin position="175"/>
        <end position="195"/>
    </location>
</feature>
<dbReference type="PANTHER" id="PTHR35457">
    <property type="entry name" value="HEME A SYNTHASE"/>
    <property type="match status" value="1"/>
</dbReference>